<evidence type="ECO:0000313" key="6">
    <source>
        <dbReference type="Proteomes" id="UP000078560"/>
    </source>
</evidence>
<dbReference type="Proteomes" id="UP000078546">
    <property type="component" value="Unassembled WGS sequence"/>
</dbReference>
<evidence type="ECO:0000259" key="2">
    <source>
        <dbReference type="Pfam" id="PF12146"/>
    </source>
</evidence>
<dbReference type="InterPro" id="IPR051044">
    <property type="entry name" value="MAG_DAG_Lipase"/>
</dbReference>
<dbReference type="NCBIfam" id="TIGR01607">
    <property type="entry name" value="PST-A"/>
    <property type="match status" value="1"/>
</dbReference>
<feature type="compositionally biased region" description="Polar residues" evidence="1">
    <location>
        <begin position="201"/>
        <end position="212"/>
    </location>
</feature>
<feature type="compositionally biased region" description="Basic and acidic residues" evidence="1">
    <location>
        <begin position="280"/>
        <end position="289"/>
    </location>
</feature>
<sequence>MAEKIIYGEEINITPNRLDGKPILDSFFNRDGLLLRTYGWLVRNAIGIILLIHGLGSHARLTFLRHNVEIVSNDKAIMKDGNNYYLYKDSWIEHFNKNGYSVYALDLQGHGLSDGWDNLKANVKAFDDFAFDIIQYINKIQDTLNVSDDTATDSTSTGTHNNSLSAGTRSNSAFADTNSNSACGGTYSNFAHGDTHSNFGHDSTHSNFTRTGTHNHSSHDSRHSHFANEGMHSHFAHDGTISHSSYDSTYSNFASGGTHRHSESGDTYSHSAHGGTINHSSHDDTISHSSRDVKITEKKMLPTYILGISMGGNIALRTLQILGKSRDDINKKLNIRGCVSVSGMISVELLTSPSSYTYKLFFLPLSNFISDFFPNARLIAILPFQRYPFIKDILKFDKIRFKEGITYRFGRELLKAMDNLDNDIDVTPKDIPVLFIHSKDDPFCYCRGAVSFYNRLNVNNKELHILQNMEHVLTVEPGNMDVLKRIMNWLTSLSEEEIRKK</sequence>
<name>A0A1A8XA34_PLAOA</name>
<dbReference type="AlphaFoldDB" id="A0A1A8XA34"/>
<reference evidence="4" key="1">
    <citation type="submission" date="2016-05" db="EMBL/GenBank/DDBJ databases">
        <authorList>
            <person name="Lavstsen T."/>
            <person name="Jespersen J.S."/>
        </authorList>
    </citation>
    <scope>NUCLEOTIDE SEQUENCE [LARGE SCALE GENOMIC DNA]</scope>
</reference>
<dbReference type="EMBL" id="FLQV01002516">
    <property type="protein sequence ID" value="SBT01475.1"/>
    <property type="molecule type" value="Genomic_DNA"/>
</dbReference>
<dbReference type="SUPFAM" id="SSF53474">
    <property type="entry name" value="alpha/beta-Hydrolases"/>
    <property type="match status" value="1"/>
</dbReference>
<feature type="compositionally biased region" description="Low complexity" evidence="1">
    <location>
        <begin position="149"/>
        <end position="159"/>
    </location>
</feature>
<dbReference type="EMBL" id="FLQU01002065">
    <property type="protein sequence ID" value="SBS95485.1"/>
    <property type="molecule type" value="Genomic_DNA"/>
</dbReference>
<dbReference type="InterPro" id="IPR006494">
    <property type="entry name" value="PST_A"/>
</dbReference>
<evidence type="ECO:0000313" key="4">
    <source>
        <dbReference type="EMBL" id="SBT01475.1"/>
    </source>
</evidence>
<feature type="compositionally biased region" description="Polar residues" evidence="1">
    <location>
        <begin position="160"/>
        <end position="172"/>
    </location>
</feature>
<dbReference type="Proteomes" id="UP000078560">
    <property type="component" value="Unassembled WGS sequence"/>
</dbReference>
<accession>A0A1A8XA34</accession>
<feature type="domain" description="Serine aminopeptidase S33" evidence="2">
    <location>
        <begin position="91"/>
        <end position="143"/>
    </location>
</feature>
<evidence type="ECO:0000256" key="1">
    <source>
        <dbReference type="SAM" id="MobiDB-lite"/>
    </source>
</evidence>
<organism evidence="4 5">
    <name type="scientific">Plasmodium ovale curtisi</name>
    <dbReference type="NCBI Taxonomy" id="864141"/>
    <lineage>
        <taxon>Eukaryota</taxon>
        <taxon>Sar</taxon>
        <taxon>Alveolata</taxon>
        <taxon>Apicomplexa</taxon>
        <taxon>Aconoidasida</taxon>
        <taxon>Haemosporida</taxon>
        <taxon>Plasmodiidae</taxon>
        <taxon>Plasmodium</taxon>
        <taxon>Plasmodium (Plasmodium)</taxon>
    </lineage>
</organism>
<feature type="region of interest" description="Disordered" evidence="1">
    <location>
        <begin position="149"/>
        <end position="172"/>
    </location>
</feature>
<protein>
    <submittedName>
        <fullName evidence="4">Lysophospholipase, putative</fullName>
    </submittedName>
</protein>
<dbReference type="InterPro" id="IPR022742">
    <property type="entry name" value="Hydrolase_4"/>
</dbReference>
<dbReference type="VEuPathDB" id="PlasmoDB:PocGH01_05010200"/>
<dbReference type="InterPro" id="IPR029058">
    <property type="entry name" value="AB_hydrolase_fold"/>
</dbReference>
<evidence type="ECO:0000313" key="3">
    <source>
        <dbReference type="EMBL" id="SBS95485.1"/>
    </source>
</evidence>
<dbReference type="Pfam" id="PF12146">
    <property type="entry name" value="Hydrolase_4"/>
    <property type="match status" value="2"/>
</dbReference>
<evidence type="ECO:0000313" key="5">
    <source>
        <dbReference type="Proteomes" id="UP000078546"/>
    </source>
</evidence>
<proteinExistence type="predicted"/>
<dbReference type="Gene3D" id="3.40.50.1820">
    <property type="entry name" value="alpha/beta hydrolase"/>
    <property type="match status" value="2"/>
</dbReference>
<reference evidence="5 6" key="2">
    <citation type="submission" date="2016-05" db="EMBL/GenBank/DDBJ databases">
        <authorList>
            <person name="Naeem Raeece"/>
        </authorList>
    </citation>
    <scope>NUCLEOTIDE SEQUENCE [LARGE SCALE GENOMIC DNA]</scope>
</reference>
<feature type="region of interest" description="Disordered" evidence="1">
    <location>
        <begin position="254"/>
        <end position="289"/>
    </location>
</feature>
<dbReference type="PANTHER" id="PTHR11614">
    <property type="entry name" value="PHOSPHOLIPASE-RELATED"/>
    <property type="match status" value="1"/>
</dbReference>
<feature type="region of interest" description="Disordered" evidence="1">
    <location>
        <begin position="201"/>
        <end position="226"/>
    </location>
</feature>
<feature type="domain" description="Serine aminopeptidase S33" evidence="2">
    <location>
        <begin position="282"/>
        <end position="477"/>
    </location>
</feature>
<gene>
    <name evidence="4" type="ORF">POVCU1_067160</name>
    <name evidence="3" type="ORF">POVCU2_0096180</name>
</gene>